<dbReference type="GO" id="GO:0032259">
    <property type="term" value="P:methylation"/>
    <property type="evidence" value="ECO:0007669"/>
    <property type="project" value="UniProtKB-KW"/>
</dbReference>
<dbReference type="SUPFAM" id="SSF53335">
    <property type="entry name" value="S-adenosyl-L-methionine-dependent methyltransferases"/>
    <property type="match status" value="1"/>
</dbReference>
<organism evidence="5">
    <name type="scientific">Lygus hesperus</name>
    <name type="common">Western plant bug</name>
    <dbReference type="NCBI Taxonomy" id="30085"/>
    <lineage>
        <taxon>Eukaryota</taxon>
        <taxon>Metazoa</taxon>
        <taxon>Ecdysozoa</taxon>
        <taxon>Arthropoda</taxon>
        <taxon>Hexapoda</taxon>
        <taxon>Insecta</taxon>
        <taxon>Pterygota</taxon>
        <taxon>Neoptera</taxon>
        <taxon>Paraneoptera</taxon>
        <taxon>Hemiptera</taxon>
        <taxon>Heteroptera</taxon>
        <taxon>Panheteroptera</taxon>
        <taxon>Cimicomorpha</taxon>
        <taxon>Miridae</taxon>
        <taxon>Mirini</taxon>
        <taxon>Lygus</taxon>
    </lineage>
</organism>
<name>A0A0A9X4S0_LYGHE</name>
<keyword evidence="1 5" id="KW-0489">Methyltransferase</keyword>
<dbReference type="Pfam" id="PF01596">
    <property type="entry name" value="Methyltransf_3"/>
    <property type="match status" value="1"/>
</dbReference>
<dbReference type="GO" id="GO:0008171">
    <property type="term" value="F:O-methyltransferase activity"/>
    <property type="evidence" value="ECO:0007669"/>
    <property type="project" value="InterPro"/>
</dbReference>
<evidence type="ECO:0000256" key="4">
    <source>
        <dbReference type="ARBA" id="ARBA00023453"/>
    </source>
</evidence>
<dbReference type="EMBL" id="GDHC01004201">
    <property type="protein sequence ID" value="JAQ14428.1"/>
    <property type="molecule type" value="Transcribed_RNA"/>
</dbReference>
<evidence type="ECO:0000313" key="5">
    <source>
        <dbReference type="EMBL" id="JAG15722.1"/>
    </source>
</evidence>
<dbReference type="EMBL" id="GBHO01027882">
    <property type="protein sequence ID" value="JAG15722.1"/>
    <property type="molecule type" value="Transcribed_RNA"/>
</dbReference>
<dbReference type="InterPro" id="IPR029063">
    <property type="entry name" value="SAM-dependent_MTases_sf"/>
</dbReference>
<evidence type="ECO:0000256" key="3">
    <source>
        <dbReference type="ARBA" id="ARBA00022691"/>
    </source>
</evidence>
<dbReference type="Gene3D" id="3.40.50.150">
    <property type="entry name" value="Vaccinia Virus protein VP39"/>
    <property type="match status" value="1"/>
</dbReference>
<reference evidence="5" key="2">
    <citation type="submission" date="2014-07" db="EMBL/GenBank/DDBJ databases">
        <authorList>
            <person name="Hull J."/>
        </authorList>
    </citation>
    <scope>NUCLEOTIDE SEQUENCE</scope>
</reference>
<gene>
    <name evidence="5" type="primary">omt1</name>
    <name evidence="5" type="ORF">CM83_3819</name>
    <name evidence="6" type="ORF">g.5266</name>
</gene>
<proteinExistence type="inferred from homology"/>
<dbReference type="AlphaFoldDB" id="A0A0A9X4S0"/>
<accession>A0A0A9X4S0</accession>
<reference evidence="5" key="1">
    <citation type="journal article" date="2014" name="PLoS ONE">
        <title>Transcriptome-Based Identification of ABC Transporters in the Western Tarnished Plant Bug Lygus hesperus.</title>
        <authorList>
            <person name="Hull J.J."/>
            <person name="Chaney K."/>
            <person name="Geib S.M."/>
            <person name="Fabrick J.A."/>
            <person name="Brent C.S."/>
            <person name="Walsh D."/>
            <person name="Lavine L.C."/>
        </authorList>
    </citation>
    <scope>NUCLEOTIDE SEQUENCE</scope>
</reference>
<protein>
    <submittedName>
        <fullName evidence="5">Putative caffeoyl-CoA O-methyltransferase 3</fullName>
    </submittedName>
</protein>
<reference evidence="6" key="3">
    <citation type="journal article" date="2016" name="Gigascience">
        <title>De novo construction of an expanded transcriptome assembly for the western tarnished plant bug, Lygus hesperus.</title>
        <authorList>
            <person name="Tassone E.E."/>
            <person name="Geib S.M."/>
            <person name="Hall B."/>
            <person name="Fabrick J.A."/>
            <person name="Brent C.S."/>
            <person name="Hull J.J."/>
        </authorList>
    </citation>
    <scope>NUCLEOTIDE SEQUENCE</scope>
</reference>
<dbReference type="InterPro" id="IPR002935">
    <property type="entry name" value="SAM_O-MeTrfase"/>
</dbReference>
<keyword evidence="2 5" id="KW-0808">Transferase</keyword>
<evidence type="ECO:0000313" key="6">
    <source>
        <dbReference type="EMBL" id="JAQ14428.1"/>
    </source>
</evidence>
<comment type="similarity">
    <text evidence="4">Belongs to the class I-like SAM-binding methyltransferase superfamily. Cation-dependent O-methyltransferase family.</text>
</comment>
<evidence type="ECO:0000256" key="1">
    <source>
        <dbReference type="ARBA" id="ARBA00022603"/>
    </source>
</evidence>
<evidence type="ECO:0000256" key="2">
    <source>
        <dbReference type="ARBA" id="ARBA00022679"/>
    </source>
</evidence>
<sequence>MLQNLVRLCGTVQFDAVLVDADKTRYLEYLQLTQQLLAPNGVLFFDNAVWRNGLYNHCHTRLLTTSDAFAPHTFTVEEVQRAYPDDPALYYSVHKTFLVEPPDTCTLHQYVRKLRRETRWL</sequence>
<keyword evidence="3" id="KW-0949">S-adenosyl-L-methionine</keyword>